<gene>
    <name evidence="1" type="ORF">JOF56_003711</name>
</gene>
<evidence type="ECO:0000313" key="1">
    <source>
        <dbReference type="EMBL" id="MBP2323326.1"/>
    </source>
</evidence>
<reference evidence="1 2" key="1">
    <citation type="submission" date="2021-03" db="EMBL/GenBank/DDBJ databases">
        <title>Sequencing the genomes of 1000 actinobacteria strains.</title>
        <authorList>
            <person name="Klenk H.-P."/>
        </authorList>
    </citation>
    <scope>NUCLEOTIDE SEQUENCE [LARGE SCALE GENOMIC DNA]</scope>
    <source>
        <strain evidence="1 2">DSM 46670</strain>
    </source>
</reference>
<dbReference type="Proteomes" id="UP001519332">
    <property type="component" value="Unassembled WGS sequence"/>
</dbReference>
<proteinExistence type="predicted"/>
<protein>
    <submittedName>
        <fullName evidence="1">Uncharacterized protein</fullName>
    </submittedName>
</protein>
<keyword evidence="2" id="KW-1185">Reference proteome</keyword>
<sequence length="124" mass="13319">MSEFKDPSTATGIEWKDLNGALLLFRVHSQEHGIKTVHGDSSAVRGDVIVLDGDNVDTVYTDTLVFPKVLQSQLKPSIGSMVLGRLGQGHKKPGQSAPWTLAAASEADKGVAREYLAKSVETPF</sequence>
<dbReference type="EMBL" id="JAGINW010000001">
    <property type="protein sequence ID" value="MBP2323326.1"/>
    <property type="molecule type" value="Genomic_DNA"/>
</dbReference>
<organism evidence="1 2">
    <name type="scientific">Kibdelosporangium banguiense</name>
    <dbReference type="NCBI Taxonomy" id="1365924"/>
    <lineage>
        <taxon>Bacteria</taxon>
        <taxon>Bacillati</taxon>
        <taxon>Actinomycetota</taxon>
        <taxon>Actinomycetes</taxon>
        <taxon>Pseudonocardiales</taxon>
        <taxon>Pseudonocardiaceae</taxon>
        <taxon>Kibdelosporangium</taxon>
    </lineage>
</organism>
<evidence type="ECO:0000313" key="2">
    <source>
        <dbReference type="Proteomes" id="UP001519332"/>
    </source>
</evidence>
<dbReference type="RefSeq" id="WP_209639549.1">
    <property type="nucleotide sequence ID" value="NZ_JAGINW010000001.1"/>
</dbReference>
<name>A0ABS4TFX5_9PSEU</name>
<comment type="caution">
    <text evidence="1">The sequence shown here is derived from an EMBL/GenBank/DDBJ whole genome shotgun (WGS) entry which is preliminary data.</text>
</comment>
<accession>A0ABS4TFX5</accession>